<sequence length="207" mass="24055">MKKKILYFIIIFVAFFILYCFAINSIKFLCVSSEILGSNSSFGGYLISRIYLEDNRNKVFNEVNKLVLDDKYGFVEDVFIRVLGVVGDDRAIPLLMNIYIKNQEKEKLRYKNISIITSIGLIGDDKVIPFLEKILNKKQSKNRYYAARSLFLLTGEEVNYLNKAGTYQNFYPSPRDKEARSVILQSKERRRGYDEMMSLDALFRASL</sequence>
<comment type="caution">
    <text evidence="2">The sequence shown here is derived from an EMBL/GenBank/DDBJ whole genome shotgun (WGS) entry which is preliminary data.</text>
</comment>
<organism evidence="2 3">
    <name type="scientific">Desulfuromonas acetoxidans (strain DSM 684 / 11070)</name>
    <dbReference type="NCBI Taxonomy" id="281689"/>
    <lineage>
        <taxon>Bacteria</taxon>
        <taxon>Pseudomonadati</taxon>
        <taxon>Thermodesulfobacteriota</taxon>
        <taxon>Desulfuromonadia</taxon>
        <taxon>Desulfuromonadales</taxon>
        <taxon>Desulfuromonadaceae</taxon>
        <taxon>Desulfuromonas</taxon>
    </lineage>
</organism>
<dbReference type="SUPFAM" id="SSF48371">
    <property type="entry name" value="ARM repeat"/>
    <property type="match status" value="1"/>
</dbReference>
<keyword evidence="1" id="KW-0812">Transmembrane</keyword>
<proteinExistence type="predicted"/>
<evidence type="ECO:0000313" key="3">
    <source>
        <dbReference type="Proteomes" id="UP000005695"/>
    </source>
</evidence>
<evidence type="ECO:0000313" key="2">
    <source>
        <dbReference type="EMBL" id="EAT16537.1"/>
    </source>
</evidence>
<dbReference type="RefSeq" id="WP_005998524.1">
    <property type="nucleotide sequence ID" value="NZ_AAEW02000004.1"/>
</dbReference>
<reference evidence="2" key="1">
    <citation type="submission" date="2006-05" db="EMBL/GenBank/DDBJ databases">
        <title>Annotation of the draft genome assembly of Desulfuromonas acetoxidans DSM 684.</title>
        <authorList>
            <consortium name="US DOE Joint Genome Institute (JGI-ORNL)"/>
            <person name="Larimer F."/>
            <person name="Land M."/>
            <person name="Hauser L."/>
        </authorList>
    </citation>
    <scope>NUCLEOTIDE SEQUENCE [LARGE SCALE GENOMIC DNA]</scope>
    <source>
        <strain evidence="2">DSM 684</strain>
    </source>
</reference>
<gene>
    <name evidence="2" type="ORF">Dace_2632</name>
</gene>
<dbReference type="Proteomes" id="UP000005695">
    <property type="component" value="Unassembled WGS sequence"/>
</dbReference>
<protein>
    <recommendedName>
        <fullName evidence="4">HEAT repeat domain-containing protein</fullName>
    </recommendedName>
</protein>
<dbReference type="Gene3D" id="1.25.10.10">
    <property type="entry name" value="Leucine-rich Repeat Variant"/>
    <property type="match status" value="1"/>
</dbReference>
<dbReference type="EMBL" id="AAEW02000004">
    <property type="protein sequence ID" value="EAT16537.1"/>
    <property type="molecule type" value="Genomic_DNA"/>
</dbReference>
<feature type="transmembrane region" description="Helical" evidence="1">
    <location>
        <begin position="5"/>
        <end position="26"/>
    </location>
</feature>
<accession>Q1K2A2</accession>
<evidence type="ECO:0000256" key="1">
    <source>
        <dbReference type="SAM" id="Phobius"/>
    </source>
</evidence>
<name>Q1K2A2_DESA6</name>
<keyword evidence="1" id="KW-0472">Membrane</keyword>
<reference evidence="2" key="2">
    <citation type="submission" date="2006-05" db="EMBL/GenBank/DDBJ databases">
        <title>Sequencing of the draft genome and assembly of Desulfuromonas acetoxidans DSM 684.</title>
        <authorList>
            <consortium name="US DOE Joint Genome Institute (JGI-PGF)"/>
            <person name="Copeland A."/>
            <person name="Lucas S."/>
            <person name="Lapidus A."/>
            <person name="Barry K."/>
            <person name="Detter J.C."/>
            <person name="Glavina del Rio T."/>
            <person name="Hammon N."/>
            <person name="Israni S."/>
            <person name="Dalin E."/>
            <person name="Tice H."/>
            <person name="Bruce D."/>
            <person name="Pitluck S."/>
            <person name="Richardson P."/>
        </authorList>
    </citation>
    <scope>NUCLEOTIDE SEQUENCE [LARGE SCALE GENOMIC DNA]</scope>
    <source>
        <strain evidence="2">DSM 684</strain>
    </source>
</reference>
<dbReference type="InterPro" id="IPR011989">
    <property type="entry name" value="ARM-like"/>
</dbReference>
<dbReference type="AlphaFoldDB" id="Q1K2A2"/>
<dbReference type="InterPro" id="IPR016024">
    <property type="entry name" value="ARM-type_fold"/>
</dbReference>
<keyword evidence="1" id="KW-1133">Transmembrane helix</keyword>
<keyword evidence="3" id="KW-1185">Reference proteome</keyword>
<evidence type="ECO:0008006" key="4">
    <source>
        <dbReference type="Google" id="ProtNLM"/>
    </source>
</evidence>